<sequence>MEDDFEFPVATNNLNDADMDLPDVEDDAISPSPKVGEEKEIGKNGLKKKLVKEGEGWDTPGSGDEVEVHYTGTLVDGTKFDSSRDRGTPFKFNLGQGQVIKGWDEGIKTMKKGENAIFPYHLSWLMASLDPLLLFLPMPHFKGEKWENPKDLDEVFVKYEARLEDGTLVSKSDGWSLLSKMSFSVLP</sequence>
<evidence type="ECO:0000256" key="4">
    <source>
        <dbReference type="ARBA" id="ARBA00023235"/>
    </source>
</evidence>
<dbReference type="Gene3D" id="3.10.50.40">
    <property type="match status" value="1"/>
</dbReference>
<reference evidence="8 9" key="1">
    <citation type="submission" date="2018-02" db="EMBL/GenBank/DDBJ databases">
        <title>Draft genome of wild Prunus yedoensis var. nudiflora.</title>
        <authorList>
            <person name="Baek S."/>
            <person name="Kim J.-H."/>
            <person name="Choi K."/>
            <person name="Kim G.-B."/>
            <person name="Cho A."/>
            <person name="Jang H."/>
            <person name="Shin C.-H."/>
            <person name="Yu H.-J."/>
            <person name="Mun J.-H."/>
        </authorList>
    </citation>
    <scope>NUCLEOTIDE SEQUENCE [LARGE SCALE GENOMIC DNA]</scope>
    <source>
        <strain evidence="9">cv. Jeju island</strain>
        <tissue evidence="8">Leaf</tissue>
    </source>
</reference>
<evidence type="ECO:0000313" key="9">
    <source>
        <dbReference type="Proteomes" id="UP000250321"/>
    </source>
</evidence>
<accession>A0A314UB73</accession>
<organism evidence="8 9">
    <name type="scientific">Prunus yedoensis var. nudiflora</name>
    <dbReference type="NCBI Taxonomy" id="2094558"/>
    <lineage>
        <taxon>Eukaryota</taxon>
        <taxon>Viridiplantae</taxon>
        <taxon>Streptophyta</taxon>
        <taxon>Embryophyta</taxon>
        <taxon>Tracheophyta</taxon>
        <taxon>Spermatophyta</taxon>
        <taxon>Magnoliopsida</taxon>
        <taxon>eudicotyledons</taxon>
        <taxon>Gunneridae</taxon>
        <taxon>Pentapetalae</taxon>
        <taxon>rosids</taxon>
        <taxon>fabids</taxon>
        <taxon>Rosales</taxon>
        <taxon>Rosaceae</taxon>
        <taxon>Amygdaloideae</taxon>
        <taxon>Amygdaleae</taxon>
        <taxon>Prunus</taxon>
    </lineage>
</organism>
<dbReference type="EMBL" id="PJQY01003791">
    <property type="protein sequence ID" value="PQM34581.1"/>
    <property type="molecule type" value="Genomic_DNA"/>
</dbReference>
<comment type="catalytic activity">
    <reaction evidence="1 5">
        <text>[protein]-peptidylproline (omega=180) = [protein]-peptidylproline (omega=0)</text>
        <dbReference type="Rhea" id="RHEA:16237"/>
        <dbReference type="Rhea" id="RHEA-COMP:10747"/>
        <dbReference type="Rhea" id="RHEA-COMP:10748"/>
        <dbReference type="ChEBI" id="CHEBI:83833"/>
        <dbReference type="ChEBI" id="CHEBI:83834"/>
        <dbReference type="EC" id="5.2.1.8"/>
    </reaction>
</comment>
<keyword evidence="4 5" id="KW-0413">Isomerase</keyword>
<dbReference type="OrthoDB" id="1742236at2759"/>
<evidence type="ECO:0000256" key="3">
    <source>
        <dbReference type="ARBA" id="ARBA00023110"/>
    </source>
</evidence>
<dbReference type="Proteomes" id="UP000250321">
    <property type="component" value="Unassembled WGS sequence"/>
</dbReference>
<name>A0A314UB73_PRUYE</name>
<protein>
    <recommendedName>
        <fullName evidence="2 5">peptidylprolyl isomerase</fullName>
        <ecNumber evidence="2 5">5.2.1.8</ecNumber>
    </recommendedName>
</protein>
<evidence type="ECO:0000256" key="1">
    <source>
        <dbReference type="ARBA" id="ARBA00000971"/>
    </source>
</evidence>
<feature type="domain" description="PPIase FKBP-type" evidence="7">
    <location>
        <begin position="63"/>
        <end position="114"/>
    </location>
</feature>
<evidence type="ECO:0000256" key="2">
    <source>
        <dbReference type="ARBA" id="ARBA00013194"/>
    </source>
</evidence>
<dbReference type="InterPro" id="IPR050689">
    <property type="entry name" value="FKBP-type_PPIase"/>
</dbReference>
<dbReference type="SUPFAM" id="SSF54534">
    <property type="entry name" value="FKBP-like"/>
    <property type="match status" value="1"/>
</dbReference>
<dbReference type="PROSITE" id="PS50059">
    <property type="entry name" value="FKBP_PPIASE"/>
    <property type="match status" value="1"/>
</dbReference>
<dbReference type="Pfam" id="PF00254">
    <property type="entry name" value="FKBP_C"/>
    <property type="match status" value="1"/>
</dbReference>
<dbReference type="InterPro" id="IPR001179">
    <property type="entry name" value="PPIase_FKBP_dom"/>
</dbReference>
<evidence type="ECO:0000259" key="7">
    <source>
        <dbReference type="PROSITE" id="PS50059"/>
    </source>
</evidence>
<evidence type="ECO:0000256" key="6">
    <source>
        <dbReference type="SAM" id="MobiDB-lite"/>
    </source>
</evidence>
<keyword evidence="3 5" id="KW-0697">Rotamase</keyword>
<proteinExistence type="predicted"/>
<comment type="caution">
    <text evidence="8">The sequence shown here is derived from an EMBL/GenBank/DDBJ whole genome shotgun (WGS) entry which is preliminary data.</text>
</comment>
<evidence type="ECO:0000313" key="8">
    <source>
        <dbReference type="EMBL" id="PQM34581.1"/>
    </source>
</evidence>
<feature type="compositionally biased region" description="Acidic residues" evidence="6">
    <location>
        <begin position="17"/>
        <end position="28"/>
    </location>
</feature>
<dbReference type="PANTHER" id="PTHR10516">
    <property type="entry name" value="PEPTIDYL-PROLYL CIS-TRANS ISOMERASE"/>
    <property type="match status" value="1"/>
</dbReference>
<dbReference type="GO" id="GO:0005737">
    <property type="term" value="C:cytoplasm"/>
    <property type="evidence" value="ECO:0007669"/>
    <property type="project" value="TreeGrafter"/>
</dbReference>
<dbReference type="InterPro" id="IPR046357">
    <property type="entry name" value="PPIase_dom_sf"/>
</dbReference>
<keyword evidence="9" id="KW-1185">Reference proteome</keyword>
<gene>
    <name evidence="8" type="ORF">Pyn_16777</name>
</gene>
<dbReference type="PANTHER" id="PTHR10516:SF460">
    <property type="entry name" value="PEPTIDYLPROLYL ISOMERASE"/>
    <property type="match status" value="1"/>
</dbReference>
<evidence type="ECO:0000256" key="5">
    <source>
        <dbReference type="PROSITE-ProRule" id="PRU00277"/>
    </source>
</evidence>
<dbReference type="GO" id="GO:0003755">
    <property type="term" value="F:peptidyl-prolyl cis-trans isomerase activity"/>
    <property type="evidence" value="ECO:0007669"/>
    <property type="project" value="UniProtKB-KW"/>
</dbReference>
<dbReference type="EC" id="5.2.1.8" evidence="2 5"/>
<dbReference type="STRING" id="2094558.A0A314UB73"/>
<dbReference type="AlphaFoldDB" id="A0A314UB73"/>
<feature type="region of interest" description="Disordered" evidence="6">
    <location>
        <begin position="1"/>
        <end position="42"/>
    </location>
</feature>